<evidence type="ECO:0000313" key="8">
    <source>
        <dbReference type="Proteomes" id="UP000054495"/>
    </source>
</evidence>
<evidence type="ECO:0000256" key="2">
    <source>
        <dbReference type="ARBA" id="ARBA00022676"/>
    </source>
</evidence>
<evidence type="ECO:0000256" key="1">
    <source>
        <dbReference type="ARBA" id="ARBA00004606"/>
    </source>
</evidence>
<proteinExistence type="predicted"/>
<dbReference type="GO" id="GO:0016020">
    <property type="term" value="C:membrane"/>
    <property type="evidence" value="ECO:0007669"/>
    <property type="project" value="UniProtKB-SubCell"/>
</dbReference>
<keyword evidence="2" id="KW-0328">Glycosyltransferase</keyword>
<protein>
    <submittedName>
        <fullName evidence="7">Core-2/I-Branching enzyme</fullName>
    </submittedName>
</protein>
<comment type="subcellular location">
    <subcellularLocation>
        <location evidence="1">Membrane</location>
        <topology evidence="1">Single-pass type II membrane protein</topology>
    </subcellularLocation>
</comment>
<keyword evidence="3" id="KW-0808">Transferase</keyword>
<dbReference type="Proteomes" id="UP000054495">
    <property type="component" value="Unassembled WGS sequence"/>
</dbReference>
<dbReference type="Pfam" id="PF02485">
    <property type="entry name" value="Branch"/>
    <property type="match status" value="2"/>
</dbReference>
<dbReference type="GO" id="GO:0016757">
    <property type="term" value="F:glycosyltransferase activity"/>
    <property type="evidence" value="ECO:0007669"/>
    <property type="project" value="UniProtKB-KW"/>
</dbReference>
<evidence type="ECO:0000256" key="4">
    <source>
        <dbReference type="ARBA" id="ARBA00023136"/>
    </source>
</evidence>
<keyword evidence="6" id="KW-1133">Transmembrane helix</keyword>
<name>A0A0D6LWC0_9BILA</name>
<sequence length="501" mass="58357">MYAERFIYYRYILKLLLIIVFFATLTVIIFTFYAHLYLTSAQHNEDEGKDGGLVIPQKPNSRGGGVFKFRRRPETAHVQCDRILHGDLEYVEKIAKNRTTLISRDIDMDCGAVRSRILPPKRMKPLHPFGVAYARIVYESYEFIEDELRSSYHPQNFFCYSVDSKADDEFNERIETLQECLPNVFVTKARFDINRFGQFMNHAYYECFKLLAPQQGWGYLILMQIEVGFLLLIMICDGEHRRDGVSDFDKEAKLNQCGNYDIMTKSVYETAAILDRLGGANDVHIRPCEDNRWNHTAKWDARSLKLFRDEARTDPEKLNATLTMARGAVHASLSRAAVDWMVNTVDLTKLLDQLNINVLGVDEVLLPTLQVSEALDMPGRFTANCMKKRQITGFITRMEIWQYEHSELCFSKKFRHCVCIFGIEDFPWLSNQLKLLANKMMPSFDYAAVDCMHELLFNRTHLGQINHELQLALYESQPYVRYHRNRKNPDPEYKLDCSYGL</sequence>
<dbReference type="AlphaFoldDB" id="A0A0D6LWC0"/>
<evidence type="ECO:0000256" key="5">
    <source>
        <dbReference type="ARBA" id="ARBA00023180"/>
    </source>
</evidence>
<evidence type="ECO:0000256" key="6">
    <source>
        <dbReference type="SAM" id="Phobius"/>
    </source>
</evidence>
<evidence type="ECO:0000313" key="7">
    <source>
        <dbReference type="EMBL" id="EPB75488.1"/>
    </source>
</evidence>
<gene>
    <name evidence="7" type="ORF">ANCCEY_05448</name>
</gene>
<dbReference type="PANTHER" id="PTHR46671:SF7">
    <property type="entry name" value="CORE-2_I-BRANCHING ENZYME"/>
    <property type="match status" value="1"/>
</dbReference>
<dbReference type="EMBL" id="KE124900">
    <property type="protein sequence ID" value="EPB75488.1"/>
    <property type="molecule type" value="Genomic_DNA"/>
</dbReference>
<evidence type="ECO:0000256" key="3">
    <source>
        <dbReference type="ARBA" id="ARBA00022679"/>
    </source>
</evidence>
<keyword evidence="6" id="KW-0812">Transmembrane</keyword>
<organism evidence="7 8">
    <name type="scientific">Ancylostoma ceylanicum</name>
    <dbReference type="NCBI Taxonomy" id="53326"/>
    <lineage>
        <taxon>Eukaryota</taxon>
        <taxon>Metazoa</taxon>
        <taxon>Ecdysozoa</taxon>
        <taxon>Nematoda</taxon>
        <taxon>Chromadorea</taxon>
        <taxon>Rhabditida</taxon>
        <taxon>Rhabditina</taxon>
        <taxon>Rhabditomorpha</taxon>
        <taxon>Strongyloidea</taxon>
        <taxon>Ancylostomatidae</taxon>
        <taxon>Ancylostomatinae</taxon>
        <taxon>Ancylostoma</taxon>
    </lineage>
</organism>
<keyword evidence="5" id="KW-0325">Glycoprotein</keyword>
<keyword evidence="8" id="KW-1185">Reference proteome</keyword>
<keyword evidence="4 6" id="KW-0472">Membrane</keyword>
<accession>A0A0D6LWC0</accession>
<dbReference type="InterPro" id="IPR003406">
    <property type="entry name" value="Glyco_trans_14"/>
</dbReference>
<dbReference type="PANTHER" id="PTHR46671">
    <property type="entry name" value="PROTEIN CBG11221"/>
    <property type="match status" value="1"/>
</dbReference>
<reference evidence="7 8" key="1">
    <citation type="submission" date="2013-05" db="EMBL/GenBank/DDBJ databases">
        <title>Draft genome of the parasitic nematode Anyclostoma ceylanicum.</title>
        <authorList>
            <person name="Mitreva M."/>
        </authorList>
    </citation>
    <scope>NUCLEOTIDE SEQUENCE [LARGE SCALE GENOMIC DNA]</scope>
</reference>
<feature type="transmembrane region" description="Helical" evidence="6">
    <location>
        <begin position="12"/>
        <end position="34"/>
    </location>
</feature>